<gene>
    <name evidence="1" type="ORF">LHA26_06175</name>
</gene>
<dbReference type="RefSeq" id="WP_252167852.1">
    <property type="nucleotide sequence ID" value="NZ_CP084930.1"/>
</dbReference>
<name>A0ABY4XBB6_9SPHN</name>
<dbReference type="EMBL" id="CP084930">
    <property type="protein sequence ID" value="USI74046.1"/>
    <property type="molecule type" value="Genomic_DNA"/>
</dbReference>
<reference evidence="1" key="1">
    <citation type="journal article" date="2022" name="Toxins">
        <title>Genomic Analysis of Sphingopyxis sp. USTB-05 for Biodegrading Cyanobacterial Hepatotoxins.</title>
        <authorList>
            <person name="Liu C."/>
            <person name="Xu Q."/>
            <person name="Zhao Z."/>
            <person name="Zhang H."/>
            <person name="Liu X."/>
            <person name="Yin C."/>
            <person name="Liu Y."/>
            <person name="Yan H."/>
        </authorList>
    </citation>
    <scope>NUCLEOTIDE SEQUENCE</scope>
    <source>
        <strain evidence="1">NBD5</strain>
    </source>
</reference>
<dbReference type="Proteomes" id="UP001056937">
    <property type="component" value="Chromosome 1"/>
</dbReference>
<evidence type="ECO:0000313" key="2">
    <source>
        <dbReference type="Proteomes" id="UP001056937"/>
    </source>
</evidence>
<accession>A0ABY4XBB6</accession>
<protein>
    <submittedName>
        <fullName evidence="1">Uncharacterized protein</fullName>
    </submittedName>
</protein>
<organism evidence="1 2">
    <name type="scientific">Sphingomonas morindae</name>
    <dbReference type="NCBI Taxonomy" id="1541170"/>
    <lineage>
        <taxon>Bacteria</taxon>
        <taxon>Pseudomonadati</taxon>
        <taxon>Pseudomonadota</taxon>
        <taxon>Alphaproteobacteria</taxon>
        <taxon>Sphingomonadales</taxon>
        <taxon>Sphingomonadaceae</taxon>
        <taxon>Sphingomonas</taxon>
    </lineage>
</organism>
<keyword evidence="2" id="KW-1185">Reference proteome</keyword>
<evidence type="ECO:0000313" key="1">
    <source>
        <dbReference type="EMBL" id="USI74046.1"/>
    </source>
</evidence>
<sequence>MIETDPGRRLVADVRETARRHRLAWGELVPDATTINAAAEGREEEAYQEMAAAKRRLRDHICDTYGISAAELCALASL</sequence>
<proteinExistence type="predicted"/>